<keyword evidence="2" id="KW-1185">Reference proteome</keyword>
<name>A0A251ZSQ7_9PROT</name>
<gene>
    <name evidence="1" type="ORF">HK18_03345</name>
</gene>
<dbReference type="RefSeq" id="WP_008855010.1">
    <property type="nucleotide sequence ID" value="NZ_JOPB01000023.1"/>
</dbReference>
<organism evidence="1 2">
    <name type="scientific">Commensalibacter intestini</name>
    <dbReference type="NCBI Taxonomy" id="479936"/>
    <lineage>
        <taxon>Bacteria</taxon>
        <taxon>Pseudomonadati</taxon>
        <taxon>Pseudomonadota</taxon>
        <taxon>Alphaproteobacteria</taxon>
        <taxon>Acetobacterales</taxon>
        <taxon>Acetobacteraceae</taxon>
    </lineage>
</organism>
<comment type="caution">
    <text evidence="1">The sequence shown here is derived from an EMBL/GenBank/DDBJ whole genome shotgun (WGS) entry which is preliminary data.</text>
</comment>
<sequence>MTEYPVWSQSNQQPVLCKEKIKILNENYAELVQAMQDYFEDAMIMGVDEQAMRDLLKQIVDQLRSPVL</sequence>
<evidence type="ECO:0000313" key="2">
    <source>
        <dbReference type="Proteomes" id="UP000194946"/>
    </source>
</evidence>
<dbReference type="Proteomes" id="UP000194946">
    <property type="component" value="Unassembled WGS sequence"/>
</dbReference>
<dbReference type="AlphaFoldDB" id="A0A251ZSQ7"/>
<proteinExistence type="predicted"/>
<dbReference type="EMBL" id="JOPB01000023">
    <property type="protein sequence ID" value="OUI77700.1"/>
    <property type="molecule type" value="Genomic_DNA"/>
</dbReference>
<reference evidence="2" key="1">
    <citation type="submission" date="2014-06" db="EMBL/GenBank/DDBJ databases">
        <authorList>
            <person name="Winans N.J."/>
            <person name="Newell P.D."/>
            <person name="Douglas A.E."/>
        </authorList>
    </citation>
    <scope>NUCLEOTIDE SEQUENCE [LARGE SCALE GENOMIC DNA]</scope>
    <source>
        <strain evidence="2">DmL_052</strain>
    </source>
</reference>
<accession>A0A251ZSQ7</accession>
<protein>
    <submittedName>
        <fullName evidence="1">Uncharacterized protein</fullName>
    </submittedName>
</protein>
<evidence type="ECO:0000313" key="1">
    <source>
        <dbReference type="EMBL" id="OUI77700.1"/>
    </source>
</evidence>